<dbReference type="KEGG" id="thyd:TTHT_0890"/>
<reference evidence="11 12" key="1">
    <citation type="journal article" date="2012" name="Extremophiles">
        <title>Thermotomaculum hydrothermale gen. nov., sp. nov., a novel heterotrophic thermophile within the phylum Acidobacteria from a deep-sea hydrothermal vent chimney in the Southern Okinawa Trough.</title>
        <authorList>
            <person name="Izumi H."/>
            <person name="Nunoura T."/>
            <person name="Miyazaki M."/>
            <person name="Mino S."/>
            <person name="Toki T."/>
            <person name="Takai K."/>
            <person name="Sako Y."/>
            <person name="Sawabe T."/>
            <person name="Nakagawa S."/>
        </authorList>
    </citation>
    <scope>NUCLEOTIDE SEQUENCE [LARGE SCALE GENOMIC DNA]</scope>
    <source>
        <strain evidence="11 12">AC55</strain>
    </source>
</reference>
<proteinExistence type="inferred from homology"/>
<dbReference type="GO" id="GO:0051301">
    <property type="term" value="P:cell division"/>
    <property type="evidence" value="ECO:0007669"/>
    <property type="project" value="UniProtKB-KW"/>
</dbReference>
<feature type="chain" id="PRO_5032895203" description="Peptidoglycan-associated lipoprotein" evidence="9">
    <location>
        <begin position="22"/>
        <end position="187"/>
    </location>
</feature>
<dbReference type="Pfam" id="PF00691">
    <property type="entry name" value="OmpA"/>
    <property type="match status" value="1"/>
</dbReference>
<dbReference type="PROSITE" id="PS51257">
    <property type="entry name" value="PROKAR_LIPOPROTEIN"/>
    <property type="match status" value="1"/>
</dbReference>
<dbReference type="CDD" id="cd07185">
    <property type="entry name" value="OmpA_C-like"/>
    <property type="match status" value="1"/>
</dbReference>
<evidence type="ECO:0000259" key="10">
    <source>
        <dbReference type="PROSITE" id="PS51123"/>
    </source>
</evidence>
<feature type="signal peptide" evidence="9">
    <location>
        <begin position="1"/>
        <end position="21"/>
    </location>
</feature>
<evidence type="ECO:0000256" key="6">
    <source>
        <dbReference type="ARBA" id="ARBA00023288"/>
    </source>
</evidence>
<gene>
    <name evidence="8 11" type="primary">pal</name>
    <name evidence="11" type="ORF">TTHT_0890</name>
</gene>
<keyword evidence="2 8" id="KW-0732">Signal</keyword>
<dbReference type="SUPFAM" id="SSF103088">
    <property type="entry name" value="OmpA-like"/>
    <property type="match status" value="1"/>
</dbReference>
<evidence type="ECO:0000256" key="4">
    <source>
        <dbReference type="ARBA" id="ARBA00023139"/>
    </source>
</evidence>
<keyword evidence="5 8" id="KW-0998">Cell outer membrane</keyword>
<dbReference type="InterPro" id="IPR039001">
    <property type="entry name" value="Pal"/>
</dbReference>
<evidence type="ECO:0000256" key="2">
    <source>
        <dbReference type="ARBA" id="ARBA00022729"/>
    </source>
</evidence>
<accession>A0A7R6PEW9</accession>
<keyword evidence="12" id="KW-1185">Reference proteome</keyword>
<dbReference type="InterPro" id="IPR014169">
    <property type="entry name" value="Pal_lipo_C"/>
</dbReference>
<name>A0A7R6PEW9_9BACT</name>
<keyword evidence="7" id="KW-0131">Cell cycle</keyword>
<dbReference type="Gene3D" id="3.30.1330.60">
    <property type="entry name" value="OmpA-like domain"/>
    <property type="match status" value="1"/>
</dbReference>
<comment type="subcellular location">
    <subcellularLocation>
        <location evidence="8">Cell outer membrane</location>
        <topology evidence="8">Lipid-anchor</topology>
    </subcellularLocation>
</comment>
<dbReference type="HAMAP" id="MF_02204">
    <property type="entry name" value="Pal"/>
    <property type="match status" value="1"/>
</dbReference>
<evidence type="ECO:0000256" key="3">
    <source>
        <dbReference type="ARBA" id="ARBA00023136"/>
    </source>
</evidence>
<dbReference type="InterPro" id="IPR050330">
    <property type="entry name" value="Bact_OuterMem_StrucFunc"/>
</dbReference>
<dbReference type="InterPro" id="IPR036737">
    <property type="entry name" value="OmpA-like_sf"/>
</dbReference>
<feature type="domain" description="OmpA-like" evidence="10">
    <location>
        <begin position="71"/>
        <end position="187"/>
    </location>
</feature>
<keyword evidence="1" id="KW-0132">Cell division</keyword>
<evidence type="ECO:0000313" key="11">
    <source>
        <dbReference type="EMBL" id="BBB32448.1"/>
    </source>
</evidence>
<comment type="similarity">
    <text evidence="8">Belongs to the Pal lipoprotein family.</text>
</comment>
<dbReference type="PANTHER" id="PTHR30329:SF21">
    <property type="entry name" value="LIPOPROTEIN YIAD-RELATED"/>
    <property type="match status" value="1"/>
</dbReference>
<dbReference type="EMBL" id="AP017470">
    <property type="protein sequence ID" value="BBB32448.1"/>
    <property type="molecule type" value="Genomic_DNA"/>
</dbReference>
<evidence type="ECO:0000256" key="7">
    <source>
        <dbReference type="ARBA" id="ARBA00023306"/>
    </source>
</evidence>
<keyword evidence="3 8" id="KW-0472">Membrane</keyword>
<dbReference type="NCBIfam" id="TIGR02802">
    <property type="entry name" value="Pal_lipo"/>
    <property type="match status" value="1"/>
</dbReference>
<protein>
    <recommendedName>
        <fullName evidence="8">Peptidoglycan-associated lipoprotein</fullName>
        <shortName evidence="8">PAL</shortName>
    </recommendedName>
</protein>
<evidence type="ECO:0000256" key="9">
    <source>
        <dbReference type="SAM" id="SignalP"/>
    </source>
</evidence>
<evidence type="ECO:0000313" key="12">
    <source>
        <dbReference type="Proteomes" id="UP000595564"/>
    </source>
</evidence>
<dbReference type="PANTHER" id="PTHR30329">
    <property type="entry name" value="STATOR ELEMENT OF FLAGELLAR MOTOR COMPLEX"/>
    <property type="match status" value="1"/>
</dbReference>
<evidence type="ECO:0000256" key="5">
    <source>
        <dbReference type="ARBA" id="ARBA00023237"/>
    </source>
</evidence>
<organism evidence="11 12">
    <name type="scientific">Thermotomaculum hydrothermale</name>
    <dbReference type="NCBI Taxonomy" id="981385"/>
    <lineage>
        <taxon>Bacteria</taxon>
        <taxon>Pseudomonadati</taxon>
        <taxon>Acidobacteriota</taxon>
        <taxon>Holophagae</taxon>
        <taxon>Thermotomaculales</taxon>
        <taxon>Thermotomaculaceae</taxon>
        <taxon>Thermotomaculum</taxon>
    </lineage>
</organism>
<dbReference type="AlphaFoldDB" id="A0A7R6PEW9"/>
<dbReference type="GO" id="GO:0009279">
    <property type="term" value="C:cell outer membrane"/>
    <property type="evidence" value="ECO:0007669"/>
    <property type="project" value="UniProtKB-SubCell"/>
</dbReference>
<dbReference type="InterPro" id="IPR006665">
    <property type="entry name" value="OmpA-like"/>
</dbReference>
<dbReference type="Proteomes" id="UP000595564">
    <property type="component" value="Chromosome"/>
</dbReference>
<keyword evidence="6 8" id="KW-0449">Lipoprotein</keyword>
<keyword evidence="4 8" id="KW-0564">Palmitate</keyword>
<dbReference type="PRINTS" id="PR01021">
    <property type="entry name" value="OMPADOMAIN"/>
</dbReference>
<sequence length="187" mass="21989">MRKFFILLLFFSVIISVSCHKKVEQMPNKEIKPQETTQKQIEQKENINTAVISEKQLGENKKEDFESKSVDELNKENILEDVYFEFDKSRLTPETREVLKKHAKWLKEHPSVKILIEGHCDERGTEQYNLALGDRRAHAVKNYLISLGISPDRMKTISFGEMFPKVKGHNEWAWSQNRRCHFVIISK</sequence>
<evidence type="ECO:0000256" key="8">
    <source>
        <dbReference type="HAMAP-Rule" id="MF_02204"/>
    </source>
</evidence>
<dbReference type="RefSeq" id="WP_201328797.1">
    <property type="nucleotide sequence ID" value="NZ_AP017470.1"/>
</dbReference>
<dbReference type="InterPro" id="IPR006664">
    <property type="entry name" value="OMP_bac"/>
</dbReference>
<dbReference type="PROSITE" id="PS51123">
    <property type="entry name" value="OMPA_2"/>
    <property type="match status" value="1"/>
</dbReference>
<evidence type="ECO:0000256" key="1">
    <source>
        <dbReference type="ARBA" id="ARBA00022618"/>
    </source>
</evidence>